<feature type="region of interest" description="Disordered" evidence="1">
    <location>
        <begin position="57"/>
        <end position="83"/>
    </location>
</feature>
<evidence type="ECO:0000256" key="1">
    <source>
        <dbReference type="SAM" id="MobiDB-lite"/>
    </source>
</evidence>
<proteinExistence type="predicted"/>
<evidence type="ECO:0000313" key="3">
    <source>
        <dbReference type="Proteomes" id="UP001159427"/>
    </source>
</evidence>
<protein>
    <submittedName>
        <fullName evidence="2">Uncharacterized protein</fullName>
    </submittedName>
</protein>
<reference evidence="2 3" key="1">
    <citation type="submission" date="2022-05" db="EMBL/GenBank/DDBJ databases">
        <authorList>
            <consortium name="Genoscope - CEA"/>
            <person name="William W."/>
        </authorList>
    </citation>
    <scope>NUCLEOTIDE SEQUENCE [LARGE SCALE GENOMIC DNA]</scope>
</reference>
<gene>
    <name evidence="2" type="ORF">PEVE_00006931</name>
</gene>
<keyword evidence="3" id="KW-1185">Reference proteome</keyword>
<organism evidence="2 3">
    <name type="scientific">Porites evermanni</name>
    <dbReference type="NCBI Taxonomy" id="104178"/>
    <lineage>
        <taxon>Eukaryota</taxon>
        <taxon>Metazoa</taxon>
        <taxon>Cnidaria</taxon>
        <taxon>Anthozoa</taxon>
        <taxon>Hexacorallia</taxon>
        <taxon>Scleractinia</taxon>
        <taxon>Fungiina</taxon>
        <taxon>Poritidae</taxon>
        <taxon>Porites</taxon>
    </lineage>
</organism>
<name>A0ABN8QX83_9CNID</name>
<feature type="non-terminal residue" evidence="2">
    <location>
        <position position="1"/>
    </location>
</feature>
<sequence>TLPSQIQGDLFRRTAQQAKGVGKPDPEAVGCFPVFPVTELSVGEMDTQAIPDLRIEKWPLPDRPPAIRAPEKIPSGQGDPQSLILQPKHRANIWVSKRDEDELTGGALANCIRKGQPNQKAFPIP</sequence>
<comment type="caution">
    <text evidence="2">The sequence shown here is derived from an EMBL/GenBank/DDBJ whole genome shotgun (WGS) entry which is preliminary data.</text>
</comment>
<accession>A0ABN8QX83</accession>
<evidence type="ECO:0000313" key="2">
    <source>
        <dbReference type="EMBL" id="CAH3169617.1"/>
    </source>
</evidence>
<dbReference type="EMBL" id="CALNXI010001458">
    <property type="protein sequence ID" value="CAH3169617.1"/>
    <property type="molecule type" value="Genomic_DNA"/>
</dbReference>
<dbReference type="Proteomes" id="UP001159427">
    <property type="component" value="Unassembled WGS sequence"/>
</dbReference>